<evidence type="ECO:0000256" key="1">
    <source>
        <dbReference type="PIRSR" id="PIRSR605502-1"/>
    </source>
</evidence>
<dbReference type="SUPFAM" id="SSF101478">
    <property type="entry name" value="ADP-ribosylglycohydrolase"/>
    <property type="match status" value="1"/>
</dbReference>
<feature type="binding site" evidence="1">
    <location>
        <position position="336"/>
    </location>
    <ligand>
        <name>Mg(2+)</name>
        <dbReference type="ChEBI" id="CHEBI:18420"/>
        <label>1</label>
    </ligand>
</feature>
<dbReference type="OrthoDB" id="2021138at2759"/>
<keyword evidence="3" id="KW-1185">Reference proteome</keyword>
<evidence type="ECO:0000313" key="2">
    <source>
        <dbReference type="EMBL" id="ROW01944.1"/>
    </source>
</evidence>
<protein>
    <recommendedName>
        <fullName evidence="4">ADP-ribosylglycohydrolase</fullName>
    </recommendedName>
</protein>
<dbReference type="InterPro" id="IPR050792">
    <property type="entry name" value="ADP-ribosylglycohydrolase"/>
</dbReference>
<dbReference type="EMBL" id="LKEA01000018">
    <property type="protein sequence ID" value="ROW01944.1"/>
    <property type="molecule type" value="Genomic_DNA"/>
</dbReference>
<evidence type="ECO:0000313" key="3">
    <source>
        <dbReference type="Proteomes" id="UP000283895"/>
    </source>
</evidence>
<dbReference type="STRING" id="356882.A0A423WEY8"/>
<dbReference type="GO" id="GO:0046872">
    <property type="term" value="F:metal ion binding"/>
    <property type="evidence" value="ECO:0007669"/>
    <property type="project" value="UniProtKB-KW"/>
</dbReference>
<dbReference type="InterPro" id="IPR005502">
    <property type="entry name" value="Ribosyl_crysJ1"/>
</dbReference>
<dbReference type="Pfam" id="PF03747">
    <property type="entry name" value="ADP_ribosyl_GH"/>
    <property type="match status" value="1"/>
</dbReference>
<keyword evidence="1" id="KW-0460">Magnesium</keyword>
<feature type="binding site" evidence="1">
    <location>
        <position position="339"/>
    </location>
    <ligand>
        <name>Mg(2+)</name>
        <dbReference type="ChEBI" id="CHEBI:18420"/>
        <label>1</label>
    </ligand>
</feature>
<evidence type="ECO:0008006" key="4">
    <source>
        <dbReference type="Google" id="ProtNLM"/>
    </source>
</evidence>
<keyword evidence="1" id="KW-0479">Metal-binding</keyword>
<dbReference type="PANTHER" id="PTHR16222">
    <property type="entry name" value="ADP-RIBOSYLGLYCOHYDROLASE"/>
    <property type="match status" value="1"/>
</dbReference>
<dbReference type="PANTHER" id="PTHR16222:SF28">
    <property type="entry name" value="ADP-RIBOSYLGLYCOHYDROLASE"/>
    <property type="match status" value="1"/>
</dbReference>
<accession>A0A423WEY8</accession>
<gene>
    <name evidence="2" type="ORF">VMCG_05625</name>
</gene>
<dbReference type="Gene3D" id="1.10.4080.10">
    <property type="entry name" value="ADP-ribosylation/Crystallin J1"/>
    <property type="match status" value="1"/>
</dbReference>
<sequence>MAAANRTNDAENRIVGLMVGAAVGDAVGLYTESLSALDIKDHYPFGFLLDSTGQNPTPYFPDDHRSKFDDASWTDDTDMALCILLAFLHTGDIKHVEVATRLRDWRYKGLRALDTGVPDIDEYNEVVLARLDYLRQDTGGPLASAQNYWVATGGGKDEGNGKGAIMRTHPIGAIRANGSTHEALAAAANVARVTHSDPRCVVSAVIITAIARGLIRGEIRTIQELDRHLQTSVGWYIAQKYEAEVKYYRLNKSRREELSRIVTSGSLFAMGLDEFKSPAEKRSGGDTYKTLGAAIYCLRKAMSRLSEVDSSEPEFETTRKSLFEKLISDVAIEGGDASTNTAVAGALLGAYLGYDAIPANWRNGLRNMEFLLSKSQSLCKALKVIPGDYVFGSEADTALTGGRPELDEAALDAREAAFDGWKQQRTATLQQRWASKAPQQD</sequence>
<name>A0A423WEY8_9PEZI</name>
<dbReference type="Proteomes" id="UP000283895">
    <property type="component" value="Unassembled WGS sequence"/>
</dbReference>
<dbReference type="AlphaFoldDB" id="A0A423WEY8"/>
<dbReference type="InterPro" id="IPR036705">
    <property type="entry name" value="Ribosyl_crysJ1_sf"/>
</dbReference>
<reference evidence="2 3" key="1">
    <citation type="submission" date="2015-09" db="EMBL/GenBank/DDBJ databases">
        <title>Host preference determinants of Valsa canker pathogens revealed by comparative genomics.</title>
        <authorList>
            <person name="Yin Z."/>
            <person name="Huang L."/>
        </authorList>
    </citation>
    <scope>NUCLEOTIDE SEQUENCE [LARGE SCALE GENOMIC DNA]</scope>
    <source>
        <strain evidence="2 3">03-1</strain>
    </source>
</reference>
<feature type="binding site" evidence="1">
    <location>
        <position position="75"/>
    </location>
    <ligand>
        <name>Mg(2+)</name>
        <dbReference type="ChEBI" id="CHEBI:18420"/>
        <label>1</label>
    </ligand>
</feature>
<proteinExistence type="predicted"/>
<feature type="binding site" evidence="1">
    <location>
        <position position="76"/>
    </location>
    <ligand>
        <name>Mg(2+)</name>
        <dbReference type="ChEBI" id="CHEBI:18420"/>
        <label>1</label>
    </ligand>
</feature>
<comment type="cofactor">
    <cofactor evidence="1">
        <name>Mg(2+)</name>
        <dbReference type="ChEBI" id="CHEBI:18420"/>
    </cofactor>
    <text evidence="1">Binds 2 magnesium ions per subunit.</text>
</comment>
<feature type="binding site" evidence="1">
    <location>
        <position position="74"/>
    </location>
    <ligand>
        <name>Mg(2+)</name>
        <dbReference type="ChEBI" id="CHEBI:18420"/>
        <label>1</label>
    </ligand>
</feature>
<comment type="caution">
    <text evidence="2">The sequence shown here is derived from an EMBL/GenBank/DDBJ whole genome shotgun (WGS) entry which is preliminary data.</text>
</comment>
<organism evidence="2 3">
    <name type="scientific">Cytospora schulzeri</name>
    <dbReference type="NCBI Taxonomy" id="448051"/>
    <lineage>
        <taxon>Eukaryota</taxon>
        <taxon>Fungi</taxon>
        <taxon>Dikarya</taxon>
        <taxon>Ascomycota</taxon>
        <taxon>Pezizomycotina</taxon>
        <taxon>Sordariomycetes</taxon>
        <taxon>Sordariomycetidae</taxon>
        <taxon>Diaporthales</taxon>
        <taxon>Cytosporaceae</taxon>
        <taxon>Cytospora</taxon>
    </lineage>
</organism>